<gene>
    <name evidence="3" type="ORF">SELMODRAFT_106233</name>
</gene>
<dbReference type="AlphaFoldDB" id="D8S1A7"/>
<dbReference type="Pfam" id="PF00564">
    <property type="entry name" value="PB1"/>
    <property type="match status" value="1"/>
</dbReference>
<dbReference type="SUPFAM" id="SSF54277">
    <property type="entry name" value="CAD &amp; PB1 domains"/>
    <property type="match status" value="1"/>
</dbReference>
<proteinExistence type="predicted"/>
<evidence type="ECO:0000256" key="1">
    <source>
        <dbReference type="SAM" id="MobiDB-lite"/>
    </source>
</evidence>
<feature type="region of interest" description="Disordered" evidence="1">
    <location>
        <begin position="124"/>
        <end position="163"/>
    </location>
</feature>
<dbReference type="Gene3D" id="3.10.20.90">
    <property type="entry name" value="Phosphatidylinositol 3-kinase Catalytic Subunit, Chain A, domain 1"/>
    <property type="match status" value="1"/>
</dbReference>
<dbReference type="eggNOG" id="ENOG502QVUK">
    <property type="taxonomic scope" value="Eukaryota"/>
</dbReference>
<feature type="non-terminal residue" evidence="3">
    <location>
        <position position="163"/>
    </location>
</feature>
<dbReference type="InterPro" id="IPR053198">
    <property type="entry name" value="Gynoecium_Dev_Regulator"/>
</dbReference>
<dbReference type="InterPro" id="IPR000270">
    <property type="entry name" value="PB1_dom"/>
</dbReference>
<dbReference type="EMBL" id="GL377598">
    <property type="protein sequence ID" value="EFJ21815.1"/>
    <property type="molecule type" value="Genomic_DNA"/>
</dbReference>
<dbReference type="Proteomes" id="UP000001514">
    <property type="component" value="Unassembled WGS sequence"/>
</dbReference>
<feature type="compositionally biased region" description="Low complexity" evidence="1">
    <location>
        <begin position="125"/>
        <end position="163"/>
    </location>
</feature>
<dbReference type="PANTHER" id="PTHR31066">
    <property type="entry name" value="OS05G0427100 PROTEIN-RELATED"/>
    <property type="match status" value="1"/>
</dbReference>
<accession>D8S1A7</accession>
<name>D8S1A7_SELML</name>
<dbReference type="Gramene" id="EFJ21815">
    <property type="protein sequence ID" value="EFJ21815"/>
    <property type="gene ID" value="SELMODRAFT_106233"/>
</dbReference>
<evidence type="ECO:0000259" key="2">
    <source>
        <dbReference type="SMART" id="SM00666"/>
    </source>
</evidence>
<evidence type="ECO:0000313" key="3">
    <source>
        <dbReference type="EMBL" id="EFJ21815.1"/>
    </source>
</evidence>
<dbReference type="PANTHER" id="PTHR31066:SF85">
    <property type="entry name" value="OS02G0809100 PROTEIN"/>
    <property type="match status" value="1"/>
</dbReference>
<keyword evidence="4" id="KW-1185">Reference proteome</keyword>
<dbReference type="FunFam" id="3.10.20.90:FF:000058">
    <property type="entry name" value="Octicosapeptide/phox/Bem1p domain kinase superfamily protein"/>
    <property type="match status" value="1"/>
</dbReference>
<organism evidence="4">
    <name type="scientific">Selaginella moellendorffii</name>
    <name type="common">Spikemoss</name>
    <dbReference type="NCBI Taxonomy" id="88036"/>
    <lineage>
        <taxon>Eukaryota</taxon>
        <taxon>Viridiplantae</taxon>
        <taxon>Streptophyta</taxon>
        <taxon>Embryophyta</taxon>
        <taxon>Tracheophyta</taxon>
        <taxon>Lycopodiopsida</taxon>
        <taxon>Selaginellales</taxon>
        <taxon>Selaginellaceae</taxon>
        <taxon>Selaginella</taxon>
    </lineage>
</organism>
<dbReference type="OMA" id="EESHCCY"/>
<reference evidence="3 4" key="1">
    <citation type="journal article" date="2011" name="Science">
        <title>The Selaginella genome identifies genetic changes associated with the evolution of vascular plants.</title>
        <authorList>
            <person name="Banks J.A."/>
            <person name="Nishiyama T."/>
            <person name="Hasebe M."/>
            <person name="Bowman J.L."/>
            <person name="Gribskov M."/>
            <person name="dePamphilis C."/>
            <person name="Albert V.A."/>
            <person name="Aono N."/>
            <person name="Aoyama T."/>
            <person name="Ambrose B.A."/>
            <person name="Ashton N.W."/>
            <person name="Axtell M.J."/>
            <person name="Barker E."/>
            <person name="Barker M.S."/>
            <person name="Bennetzen J.L."/>
            <person name="Bonawitz N.D."/>
            <person name="Chapple C."/>
            <person name="Cheng C."/>
            <person name="Correa L.G."/>
            <person name="Dacre M."/>
            <person name="DeBarry J."/>
            <person name="Dreyer I."/>
            <person name="Elias M."/>
            <person name="Engstrom E.M."/>
            <person name="Estelle M."/>
            <person name="Feng L."/>
            <person name="Finet C."/>
            <person name="Floyd S.K."/>
            <person name="Frommer W.B."/>
            <person name="Fujita T."/>
            <person name="Gramzow L."/>
            <person name="Gutensohn M."/>
            <person name="Harholt J."/>
            <person name="Hattori M."/>
            <person name="Heyl A."/>
            <person name="Hirai T."/>
            <person name="Hiwatashi Y."/>
            <person name="Ishikawa M."/>
            <person name="Iwata M."/>
            <person name="Karol K.G."/>
            <person name="Koehler B."/>
            <person name="Kolukisaoglu U."/>
            <person name="Kubo M."/>
            <person name="Kurata T."/>
            <person name="Lalonde S."/>
            <person name="Li K."/>
            <person name="Li Y."/>
            <person name="Litt A."/>
            <person name="Lyons E."/>
            <person name="Manning G."/>
            <person name="Maruyama T."/>
            <person name="Michael T.P."/>
            <person name="Mikami K."/>
            <person name="Miyazaki S."/>
            <person name="Morinaga S."/>
            <person name="Murata T."/>
            <person name="Mueller-Roeber B."/>
            <person name="Nelson D.R."/>
            <person name="Obara M."/>
            <person name="Oguri Y."/>
            <person name="Olmstead R.G."/>
            <person name="Onodera N."/>
            <person name="Petersen B.L."/>
            <person name="Pils B."/>
            <person name="Prigge M."/>
            <person name="Rensing S.A."/>
            <person name="Riano-Pachon D.M."/>
            <person name="Roberts A.W."/>
            <person name="Sato Y."/>
            <person name="Scheller H.V."/>
            <person name="Schulz B."/>
            <person name="Schulz C."/>
            <person name="Shakirov E.V."/>
            <person name="Shibagaki N."/>
            <person name="Shinohara N."/>
            <person name="Shippen D.E."/>
            <person name="Soerensen I."/>
            <person name="Sotooka R."/>
            <person name="Sugimoto N."/>
            <person name="Sugita M."/>
            <person name="Sumikawa N."/>
            <person name="Tanurdzic M."/>
            <person name="Theissen G."/>
            <person name="Ulvskov P."/>
            <person name="Wakazuki S."/>
            <person name="Weng J.K."/>
            <person name="Willats W.W."/>
            <person name="Wipf D."/>
            <person name="Wolf P.G."/>
            <person name="Yang L."/>
            <person name="Zimmer A.D."/>
            <person name="Zhu Q."/>
            <person name="Mitros T."/>
            <person name="Hellsten U."/>
            <person name="Loque D."/>
            <person name="Otillar R."/>
            <person name="Salamov A."/>
            <person name="Schmutz J."/>
            <person name="Shapiro H."/>
            <person name="Lindquist E."/>
            <person name="Lucas S."/>
            <person name="Rokhsar D."/>
            <person name="Grigoriev I.V."/>
        </authorList>
    </citation>
    <scope>NUCLEOTIDE SEQUENCE [LARGE SCALE GENOMIC DNA]</scope>
</reference>
<dbReference type="KEGG" id="smo:SELMODRAFT_106233"/>
<evidence type="ECO:0000313" key="4">
    <source>
        <dbReference type="Proteomes" id="UP000001514"/>
    </source>
</evidence>
<sequence>MCAAFAEDQGSVKSEDSLTGRAKFLCSYGGRIMPRPHDSQLRYVGGETRILSVHRGDSVIDLMTKLRKICPYESFILKYQLPNEDLDALVSVISEEDLENMMEEYDRMESKDSSSRLRLFLFPVPSSSSSSSSSSPGSSISSPNSSSSSSSSSSISSPSSSSS</sequence>
<protein>
    <recommendedName>
        <fullName evidence="2">PB1 domain-containing protein</fullName>
    </recommendedName>
</protein>
<dbReference type="HOGENOM" id="CLU_098113_2_0_1"/>
<feature type="domain" description="PB1" evidence="2">
    <location>
        <begin position="36"/>
        <end position="124"/>
    </location>
</feature>
<dbReference type="CDD" id="cd06410">
    <property type="entry name" value="PB1_UP2"/>
    <property type="match status" value="1"/>
</dbReference>
<dbReference type="SMART" id="SM00666">
    <property type="entry name" value="PB1"/>
    <property type="match status" value="1"/>
</dbReference>
<dbReference type="FunCoup" id="D8S1A7">
    <property type="interactions" value="166"/>
</dbReference>
<dbReference type="InParanoid" id="D8S1A7"/>